<evidence type="ECO:0000313" key="2">
    <source>
        <dbReference type="Proteomes" id="UP001213691"/>
    </source>
</evidence>
<evidence type="ECO:0000313" key="1">
    <source>
        <dbReference type="EMBL" id="MDD8058325.1"/>
    </source>
</evidence>
<reference evidence="1 2" key="1">
    <citation type="submission" date="2023-02" db="EMBL/GenBank/DDBJ databases">
        <title>Genome sequence of Shewanella metallivivens ER-Te-42B-Light, sp. nov., enriched from sulfide tube worms (Riftia pachyptila) isolated from Explorer Ridge in the Pacific Ocean.</title>
        <authorList>
            <person name="Maltman C."/>
            <person name="Kuzyk S.B."/>
            <person name="Kyndt J.A."/>
            <person name="Yurkov V."/>
        </authorList>
    </citation>
    <scope>NUCLEOTIDE SEQUENCE [LARGE SCALE GENOMIC DNA]</scope>
    <source>
        <strain evidence="1 2">ER-Te-42B-Light</strain>
    </source>
</reference>
<gene>
    <name evidence="1" type="ORF">PQR79_04160</name>
</gene>
<proteinExistence type="predicted"/>
<sequence length="87" mass="9891">MSRTKKVKVTVECPEIIPLQSIAANQLRMAEEEQAGHKFRWIIPSMIFSVFSVEAMANVYGSQLFKNQWKNFESTSIIGKIILVSKS</sequence>
<organism evidence="1 2">
    <name type="scientific">Shewanella metallivivens</name>
    <dbReference type="NCBI Taxonomy" id="2872342"/>
    <lineage>
        <taxon>Bacteria</taxon>
        <taxon>Pseudomonadati</taxon>
        <taxon>Pseudomonadota</taxon>
        <taxon>Gammaproteobacteria</taxon>
        <taxon>Alteromonadales</taxon>
        <taxon>Shewanellaceae</taxon>
        <taxon>Shewanella</taxon>
    </lineage>
</organism>
<name>A0ABT5TI97_9GAMM</name>
<accession>A0ABT5TI97</accession>
<dbReference type="EMBL" id="JAQQPZ010000002">
    <property type="protein sequence ID" value="MDD8058325.1"/>
    <property type="molecule type" value="Genomic_DNA"/>
</dbReference>
<comment type="caution">
    <text evidence="1">The sequence shown here is derived from an EMBL/GenBank/DDBJ whole genome shotgun (WGS) entry which is preliminary data.</text>
</comment>
<dbReference type="RefSeq" id="WP_238103959.1">
    <property type="nucleotide sequence ID" value="NZ_JAQQPZ010000002.1"/>
</dbReference>
<protein>
    <submittedName>
        <fullName evidence="1">Uncharacterized protein</fullName>
    </submittedName>
</protein>
<keyword evidence="2" id="KW-1185">Reference proteome</keyword>
<dbReference type="Proteomes" id="UP001213691">
    <property type="component" value="Unassembled WGS sequence"/>
</dbReference>